<keyword evidence="6 16" id="KW-0812">Transmembrane</keyword>
<dbReference type="PROSITE" id="PS50089">
    <property type="entry name" value="ZF_RING_2"/>
    <property type="match status" value="1"/>
</dbReference>
<dbReference type="GO" id="GO:0061630">
    <property type="term" value="F:ubiquitin protein ligase activity"/>
    <property type="evidence" value="ECO:0007669"/>
    <property type="project" value="UniProtKB-EC"/>
</dbReference>
<dbReference type="FunFam" id="3.30.40.10:FF:000475">
    <property type="entry name" value="RING-H2 finger protein ATL3"/>
    <property type="match status" value="1"/>
</dbReference>
<feature type="compositionally biased region" description="Polar residues" evidence="15">
    <location>
        <begin position="282"/>
        <end position="298"/>
    </location>
</feature>
<dbReference type="Gene3D" id="3.30.40.10">
    <property type="entry name" value="Zinc/RING finger domain, C3HC4 (zinc finger)"/>
    <property type="match status" value="1"/>
</dbReference>
<feature type="compositionally biased region" description="Low complexity" evidence="15">
    <location>
        <begin position="229"/>
        <end position="238"/>
    </location>
</feature>
<keyword evidence="7" id="KW-0479">Metal-binding</keyword>
<dbReference type="SMART" id="SM00184">
    <property type="entry name" value="RING"/>
    <property type="match status" value="1"/>
</dbReference>
<evidence type="ECO:0000256" key="16">
    <source>
        <dbReference type="SAM" id="Phobius"/>
    </source>
</evidence>
<dbReference type="InterPro" id="IPR013083">
    <property type="entry name" value="Znf_RING/FYVE/PHD"/>
</dbReference>
<dbReference type="GO" id="GO:0008270">
    <property type="term" value="F:zinc ion binding"/>
    <property type="evidence" value="ECO:0007669"/>
    <property type="project" value="UniProtKB-KW"/>
</dbReference>
<comment type="similarity">
    <text evidence="13">Belongs to the RING-type zinc finger family. ATL subfamily.</text>
</comment>
<keyword evidence="10" id="KW-0862">Zinc</keyword>
<evidence type="ECO:0000256" key="8">
    <source>
        <dbReference type="ARBA" id="ARBA00022771"/>
    </source>
</evidence>
<keyword evidence="12 16" id="KW-0472">Membrane</keyword>
<dbReference type="GO" id="GO:0016020">
    <property type="term" value="C:membrane"/>
    <property type="evidence" value="ECO:0007669"/>
    <property type="project" value="UniProtKB-SubCell"/>
</dbReference>
<comment type="pathway">
    <text evidence="3">Protein modification; protein ubiquitination.</text>
</comment>
<keyword evidence="11 16" id="KW-1133">Transmembrane helix</keyword>
<evidence type="ECO:0000256" key="15">
    <source>
        <dbReference type="SAM" id="MobiDB-lite"/>
    </source>
</evidence>
<dbReference type="PANTHER" id="PTHR46913:SF1">
    <property type="entry name" value="RING-H2 FINGER PROTEIN ATL16"/>
    <property type="match status" value="1"/>
</dbReference>
<evidence type="ECO:0000256" key="10">
    <source>
        <dbReference type="ARBA" id="ARBA00022833"/>
    </source>
</evidence>
<evidence type="ECO:0000259" key="17">
    <source>
        <dbReference type="PROSITE" id="PS50089"/>
    </source>
</evidence>
<feature type="compositionally biased region" description="Basic residues" evidence="15">
    <location>
        <begin position="268"/>
        <end position="279"/>
    </location>
</feature>
<evidence type="ECO:0000256" key="1">
    <source>
        <dbReference type="ARBA" id="ARBA00000900"/>
    </source>
</evidence>
<evidence type="ECO:0000256" key="7">
    <source>
        <dbReference type="ARBA" id="ARBA00022723"/>
    </source>
</evidence>
<dbReference type="EC" id="2.3.2.27" evidence="4"/>
<name>A0AA88QVD2_9ASTE</name>
<proteinExistence type="inferred from homology"/>
<evidence type="ECO:0000256" key="2">
    <source>
        <dbReference type="ARBA" id="ARBA00004167"/>
    </source>
</evidence>
<dbReference type="GO" id="GO:0016567">
    <property type="term" value="P:protein ubiquitination"/>
    <property type="evidence" value="ECO:0007669"/>
    <property type="project" value="InterPro"/>
</dbReference>
<evidence type="ECO:0000256" key="6">
    <source>
        <dbReference type="ARBA" id="ARBA00022692"/>
    </source>
</evidence>
<comment type="catalytic activity">
    <reaction evidence="1">
        <text>S-ubiquitinyl-[E2 ubiquitin-conjugating enzyme]-L-cysteine + [acceptor protein]-L-lysine = [E2 ubiquitin-conjugating enzyme]-L-cysteine + N(6)-ubiquitinyl-[acceptor protein]-L-lysine.</text>
        <dbReference type="EC" id="2.3.2.27"/>
    </reaction>
</comment>
<evidence type="ECO:0000313" key="18">
    <source>
        <dbReference type="EMBL" id="KAK2969995.1"/>
    </source>
</evidence>
<evidence type="ECO:0000256" key="13">
    <source>
        <dbReference type="ARBA" id="ARBA00024209"/>
    </source>
</evidence>
<organism evidence="18 19">
    <name type="scientific">Escallonia rubra</name>
    <dbReference type="NCBI Taxonomy" id="112253"/>
    <lineage>
        <taxon>Eukaryota</taxon>
        <taxon>Viridiplantae</taxon>
        <taxon>Streptophyta</taxon>
        <taxon>Embryophyta</taxon>
        <taxon>Tracheophyta</taxon>
        <taxon>Spermatophyta</taxon>
        <taxon>Magnoliopsida</taxon>
        <taxon>eudicotyledons</taxon>
        <taxon>Gunneridae</taxon>
        <taxon>Pentapetalae</taxon>
        <taxon>asterids</taxon>
        <taxon>campanulids</taxon>
        <taxon>Escalloniales</taxon>
        <taxon>Escalloniaceae</taxon>
        <taxon>Escallonia</taxon>
    </lineage>
</organism>
<evidence type="ECO:0000256" key="11">
    <source>
        <dbReference type="ARBA" id="ARBA00022989"/>
    </source>
</evidence>
<evidence type="ECO:0000313" key="19">
    <source>
        <dbReference type="Proteomes" id="UP001187471"/>
    </source>
</evidence>
<feature type="domain" description="RING-type" evidence="17">
    <location>
        <begin position="114"/>
        <end position="156"/>
    </location>
</feature>
<evidence type="ECO:0000256" key="12">
    <source>
        <dbReference type="ARBA" id="ARBA00023136"/>
    </source>
</evidence>
<reference evidence="18" key="1">
    <citation type="submission" date="2022-12" db="EMBL/GenBank/DDBJ databases">
        <title>Draft genome assemblies for two species of Escallonia (Escalloniales).</title>
        <authorList>
            <person name="Chanderbali A."/>
            <person name="Dervinis C."/>
            <person name="Anghel I."/>
            <person name="Soltis D."/>
            <person name="Soltis P."/>
            <person name="Zapata F."/>
        </authorList>
    </citation>
    <scope>NUCLEOTIDE SEQUENCE</scope>
    <source>
        <strain evidence="18">UCBG92.1500</strain>
        <tissue evidence="18">Leaf</tissue>
    </source>
</reference>
<evidence type="ECO:0000256" key="4">
    <source>
        <dbReference type="ARBA" id="ARBA00012483"/>
    </source>
</evidence>
<gene>
    <name evidence="18" type="ORF">RJ640_008335</name>
</gene>
<evidence type="ECO:0000256" key="5">
    <source>
        <dbReference type="ARBA" id="ARBA00022679"/>
    </source>
</evidence>
<keyword evidence="19" id="KW-1185">Reference proteome</keyword>
<comment type="subcellular location">
    <subcellularLocation>
        <location evidence="2">Membrane</location>
        <topology evidence="2">Single-pass membrane protein</topology>
    </subcellularLocation>
</comment>
<keyword evidence="8 14" id="KW-0863">Zinc-finger</keyword>
<keyword evidence="5" id="KW-0808">Transferase</keyword>
<comment type="caution">
    <text evidence="18">The sequence shown here is derived from an EMBL/GenBank/DDBJ whole genome shotgun (WGS) entry which is preliminary data.</text>
</comment>
<dbReference type="PANTHER" id="PTHR46913">
    <property type="entry name" value="RING-H2 FINGER PROTEIN ATL16"/>
    <property type="match status" value="1"/>
</dbReference>
<feature type="transmembrane region" description="Helical" evidence="16">
    <location>
        <begin position="25"/>
        <end position="47"/>
    </location>
</feature>
<sequence>MGFGDSSNPSQKLDDSSVVALTGKIMVVAIIVLFMVVVFVFFLHLYAKWFWYRRQDETDPDAAPIRRRRRFDFSPGHQELSAATVLRRGLDPSVLKSIPILAFSQEHFKDGLECAVCLSEVLKGEKARVLPNCNHGFHVDCIDMWFQSHSTCPLCRDPVSSSASKTGNSEVTLEATLQTPAEQNLGAPESLNFPTNVLFWGNETRVRTLESCLEETHQQNPGLLTQPGSSSSSSSSTSNRQDGALVIDIPRQIYEEEDQKSPMPSRMRSLKRLLSKGRRVNPASSSNVDAEQLGRGQS</sequence>
<dbReference type="AlphaFoldDB" id="A0AA88QVD2"/>
<feature type="region of interest" description="Disordered" evidence="15">
    <location>
        <begin position="214"/>
        <end position="298"/>
    </location>
</feature>
<evidence type="ECO:0000256" key="3">
    <source>
        <dbReference type="ARBA" id="ARBA00004906"/>
    </source>
</evidence>
<evidence type="ECO:0000256" key="9">
    <source>
        <dbReference type="ARBA" id="ARBA00022786"/>
    </source>
</evidence>
<dbReference type="EMBL" id="JAVXUO010002762">
    <property type="protein sequence ID" value="KAK2969995.1"/>
    <property type="molecule type" value="Genomic_DNA"/>
</dbReference>
<dbReference type="Pfam" id="PF13639">
    <property type="entry name" value="zf-RING_2"/>
    <property type="match status" value="1"/>
</dbReference>
<dbReference type="CDD" id="cd16461">
    <property type="entry name" value="RING-H2_EL5-like"/>
    <property type="match status" value="1"/>
</dbReference>
<dbReference type="InterPro" id="IPR001841">
    <property type="entry name" value="Znf_RING"/>
</dbReference>
<dbReference type="InterPro" id="IPR044600">
    <property type="entry name" value="ATL1/ATL16-like"/>
</dbReference>
<dbReference type="Proteomes" id="UP001187471">
    <property type="component" value="Unassembled WGS sequence"/>
</dbReference>
<dbReference type="SUPFAM" id="SSF57850">
    <property type="entry name" value="RING/U-box"/>
    <property type="match status" value="1"/>
</dbReference>
<feature type="compositionally biased region" description="Polar residues" evidence="15">
    <location>
        <begin position="218"/>
        <end position="228"/>
    </location>
</feature>
<keyword evidence="9" id="KW-0833">Ubl conjugation pathway</keyword>
<protein>
    <recommendedName>
        <fullName evidence="4">RING-type E3 ubiquitin transferase</fullName>
        <ecNumber evidence="4">2.3.2.27</ecNumber>
    </recommendedName>
</protein>
<evidence type="ECO:0000256" key="14">
    <source>
        <dbReference type="PROSITE-ProRule" id="PRU00175"/>
    </source>
</evidence>
<accession>A0AA88QVD2</accession>
<dbReference type="SMART" id="SM01197">
    <property type="entry name" value="FANCL_C"/>
    <property type="match status" value="1"/>
</dbReference>